<evidence type="ECO:0000259" key="5">
    <source>
        <dbReference type="Pfam" id="PF24883"/>
    </source>
</evidence>
<dbReference type="InterPro" id="IPR056884">
    <property type="entry name" value="NPHP3-like_N"/>
</dbReference>
<name>A0ABR1PDE1_DIAER</name>
<dbReference type="PANTHER" id="PTHR24198">
    <property type="entry name" value="ANKYRIN REPEAT AND PROTEIN KINASE DOMAIN-CONTAINING PROTEIN"/>
    <property type="match status" value="1"/>
</dbReference>
<dbReference type="InterPro" id="IPR002110">
    <property type="entry name" value="Ankyrin_rpt"/>
</dbReference>
<gene>
    <name evidence="6" type="primary">ANKRD61</name>
    <name evidence="6" type="ORF">SLS63_004973</name>
</gene>
<proteinExistence type="predicted"/>
<feature type="domain" description="Nephrocystin 3-like N-terminal" evidence="5">
    <location>
        <begin position="20"/>
        <end position="137"/>
    </location>
</feature>
<evidence type="ECO:0000256" key="1">
    <source>
        <dbReference type="ARBA" id="ARBA00022737"/>
    </source>
</evidence>
<keyword evidence="1" id="KW-0677">Repeat</keyword>
<evidence type="ECO:0000256" key="2">
    <source>
        <dbReference type="ARBA" id="ARBA00023043"/>
    </source>
</evidence>
<feature type="repeat" description="ANK" evidence="3">
    <location>
        <begin position="824"/>
        <end position="856"/>
    </location>
</feature>
<evidence type="ECO:0000313" key="6">
    <source>
        <dbReference type="EMBL" id="KAK7732718.1"/>
    </source>
</evidence>
<evidence type="ECO:0000256" key="4">
    <source>
        <dbReference type="SAM" id="MobiDB-lite"/>
    </source>
</evidence>
<dbReference type="InterPro" id="IPR036770">
    <property type="entry name" value="Ankyrin_rpt-contain_sf"/>
</dbReference>
<sequence>MTETSEQLFYVLDQQAIREREHTPVLYFSFDENDIARNTLKDMLATFVVQMICHNAKLFKRWGQVLFVQLNEEHGWTDQDLLQWFSFYSEISFSRSAYLVIDRFDECPKGGRDSFVEWLHQRMNTKDTAWKVAVTSRRAVSLTQGREGWRDIDLAIVIASDERLNTDIQFLDTTKSKNILSRYRPELLNDDAWLQSANRISSGDTLIQSIILEHSMSIPEWPRKLSMEEVFNLVENEDSGDELLMKILDSIFRKLEDQFPVRTMLKWILYSARPLSLWEFVSVMYPESLENPHARPEPESVRAFEQICEARLRGVIEIRDATVRLRNPRLRALLTRTPSASSAYLWNDIDATRAAYEITEACLQFLGRTNVQQELESIFKQATLEEHTYVPVSGYTNFCSYAAYYWPRHAALVPAEMGLSSLMDVYKQTAMTSAWLKAYWSLENPVTRSKQPVASVDSLLAGLGLPHSDIGTWDSRSIGFATQIAAARGRHKMAQKLLHRCEQSDATLLDVLIAAASSGKEELVLHIFRHIKKTLGAGSETFKWPPCLLYRAAWLGMDKFARALLEAGCSPEPGGPMAGKTPVSPLHQATRHGHIATMEVLLSHGADTGFKSLHNRSVLFTATYSVRPGVFRTLFEKGKVSLTEVDAFDDTALAFAAFFGRSAAIKSLLEIGADPHDDKDLTSSDIGWLPLVDCSARGHIKSVRILLDSDADPNQPGPWGVNTALRYAVVNSHLHVVRALLEKGADPNHHLLEQPILMDLVGKANITATMKMDLIKLLALFGARIDAADEQGKTALMHAIEAGVESVVACLLELGASVDTEDDCKRRPLHLAAEKGSETILELILTKKPNLDCLDTWGRTALSRAVEFPNLAPTLSTARVLIQHRKRFNIDKQNKWKATPLHDAIQYSESAELAKLLIDSGANLNLDNEAGDTPLALAAFLGKVEAVKILLNEEDCNKGLVSPRGMSAVHRAAGWNENLDIIKLLLESGADANQVGSIVDGSPLQTACENVIAGKEMIEYLLEHGADLHAQAGSTGFAISAAAKYGTPEIINLLLQRGATVNVVDALGRSPIHVSCVGGTLNFQEIYKAGGNHNLRGKDNLGRTVFHWAAQHGVPEVLEDLVTELGTDLINEPDVDGWTPLLSACWPGELKGADSGSDKNDNEPAQRQVRVFRILLENGARPDITGRIGDSVWSLRDVALFNKIDRRCLQQVEDALTSNAVQPVVLPETMDSKKGHIGALRNFTCNACYYDIRGLEYICSRDVIHESLCERTEWEQKDPVFEEEEVPVTPESKGEADESGDEDEDSNSSLSSESESDAES</sequence>
<comment type="caution">
    <text evidence="6">The sequence shown here is derived from an EMBL/GenBank/DDBJ whole genome shotgun (WGS) entry which is preliminary data.</text>
</comment>
<feature type="repeat" description="ANK" evidence="3">
    <location>
        <begin position="896"/>
        <end position="929"/>
    </location>
</feature>
<dbReference type="PRINTS" id="PR01415">
    <property type="entry name" value="ANKYRIN"/>
</dbReference>
<feature type="region of interest" description="Disordered" evidence="4">
    <location>
        <begin position="1275"/>
        <end position="1320"/>
    </location>
</feature>
<dbReference type="Pfam" id="PF12796">
    <property type="entry name" value="Ank_2"/>
    <property type="match status" value="4"/>
</dbReference>
<dbReference type="Pfam" id="PF24883">
    <property type="entry name" value="NPHP3_N"/>
    <property type="match status" value="1"/>
</dbReference>
<feature type="repeat" description="ANK" evidence="3">
    <location>
        <begin position="720"/>
        <end position="748"/>
    </location>
</feature>
<keyword evidence="2 3" id="KW-0040">ANK repeat</keyword>
<keyword evidence="7" id="KW-1185">Reference proteome</keyword>
<dbReference type="PANTHER" id="PTHR24198:SF165">
    <property type="entry name" value="ANKYRIN REPEAT-CONTAINING PROTEIN-RELATED"/>
    <property type="match status" value="1"/>
</dbReference>
<feature type="compositionally biased region" description="Acidic residues" evidence="4">
    <location>
        <begin position="1297"/>
        <end position="1306"/>
    </location>
</feature>
<feature type="repeat" description="ANK" evidence="3">
    <location>
        <begin position="581"/>
        <end position="613"/>
    </location>
</feature>
<feature type="repeat" description="ANK" evidence="3">
    <location>
        <begin position="964"/>
        <end position="997"/>
    </location>
</feature>
<evidence type="ECO:0000313" key="7">
    <source>
        <dbReference type="Proteomes" id="UP001430848"/>
    </source>
</evidence>
<dbReference type="SMART" id="SM00248">
    <property type="entry name" value="ANK"/>
    <property type="match status" value="15"/>
</dbReference>
<dbReference type="Proteomes" id="UP001430848">
    <property type="component" value="Unassembled WGS sequence"/>
</dbReference>
<feature type="repeat" description="ANK" evidence="3">
    <location>
        <begin position="791"/>
        <end position="823"/>
    </location>
</feature>
<protein>
    <submittedName>
        <fullName evidence="6">Ankyrin repeat domain-containing protein 61</fullName>
    </submittedName>
</protein>
<dbReference type="EMBL" id="JAKNSF020000019">
    <property type="protein sequence ID" value="KAK7732718.1"/>
    <property type="molecule type" value="Genomic_DNA"/>
</dbReference>
<evidence type="ECO:0000256" key="3">
    <source>
        <dbReference type="PROSITE-ProRule" id="PRU00023"/>
    </source>
</evidence>
<dbReference type="Gene3D" id="1.25.40.20">
    <property type="entry name" value="Ankyrin repeat-containing domain"/>
    <property type="match status" value="3"/>
</dbReference>
<dbReference type="PROSITE" id="PS50297">
    <property type="entry name" value="ANK_REP_REGION"/>
    <property type="match status" value="5"/>
</dbReference>
<accession>A0ABR1PDE1</accession>
<dbReference type="PROSITE" id="PS50088">
    <property type="entry name" value="ANK_REPEAT"/>
    <property type="match status" value="7"/>
</dbReference>
<dbReference type="SUPFAM" id="SSF48403">
    <property type="entry name" value="Ankyrin repeat"/>
    <property type="match status" value="2"/>
</dbReference>
<feature type="repeat" description="ANK" evidence="3">
    <location>
        <begin position="1034"/>
        <end position="1066"/>
    </location>
</feature>
<organism evidence="6 7">
    <name type="scientific">Diaporthe eres</name>
    <name type="common">Phomopsis oblonga</name>
    <dbReference type="NCBI Taxonomy" id="83184"/>
    <lineage>
        <taxon>Eukaryota</taxon>
        <taxon>Fungi</taxon>
        <taxon>Dikarya</taxon>
        <taxon>Ascomycota</taxon>
        <taxon>Pezizomycotina</taxon>
        <taxon>Sordariomycetes</taxon>
        <taxon>Sordariomycetidae</taxon>
        <taxon>Diaporthales</taxon>
        <taxon>Diaporthaceae</taxon>
        <taxon>Diaporthe</taxon>
        <taxon>Diaporthe eres species complex</taxon>
    </lineage>
</organism>
<dbReference type="Pfam" id="PF00023">
    <property type="entry name" value="Ank"/>
    <property type="match status" value="1"/>
</dbReference>
<reference evidence="6 7" key="1">
    <citation type="submission" date="2024-02" db="EMBL/GenBank/DDBJ databases">
        <title>De novo assembly and annotation of 12 fungi associated with fruit tree decline syndrome in Ontario, Canada.</title>
        <authorList>
            <person name="Sulman M."/>
            <person name="Ellouze W."/>
            <person name="Ilyukhin E."/>
        </authorList>
    </citation>
    <scope>NUCLEOTIDE SEQUENCE [LARGE SCALE GENOMIC DNA]</scope>
    <source>
        <strain evidence="6 7">M169</strain>
    </source>
</reference>